<feature type="chain" id="PRO_5016252401" evidence="1">
    <location>
        <begin position="19"/>
        <end position="198"/>
    </location>
</feature>
<evidence type="ECO:0000256" key="1">
    <source>
        <dbReference type="SAM" id="SignalP"/>
    </source>
</evidence>
<evidence type="ECO:0000313" key="2">
    <source>
        <dbReference type="EMBL" id="PWK27159.1"/>
    </source>
</evidence>
<name>A0A316EEP9_9BACT</name>
<comment type="caution">
    <text evidence="2">The sequence shown here is derived from an EMBL/GenBank/DDBJ whole genome shotgun (WGS) entry which is preliminary data.</text>
</comment>
<keyword evidence="1" id="KW-0732">Signal</keyword>
<keyword evidence="3" id="KW-1185">Reference proteome</keyword>
<feature type="signal peptide" evidence="1">
    <location>
        <begin position="1"/>
        <end position="18"/>
    </location>
</feature>
<dbReference type="Proteomes" id="UP000245489">
    <property type="component" value="Unassembled WGS sequence"/>
</dbReference>
<reference evidence="2 3" key="1">
    <citation type="submission" date="2018-05" db="EMBL/GenBank/DDBJ databases">
        <title>Genomic Encyclopedia of Archaeal and Bacterial Type Strains, Phase II (KMG-II): from individual species to whole genera.</title>
        <authorList>
            <person name="Goeker M."/>
        </authorList>
    </citation>
    <scope>NUCLEOTIDE SEQUENCE [LARGE SCALE GENOMIC DNA]</scope>
    <source>
        <strain evidence="2 3">DSM 22214</strain>
    </source>
</reference>
<dbReference type="AlphaFoldDB" id="A0A316EEP9"/>
<organism evidence="2 3">
    <name type="scientific">Arcicella aurantiaca</name>
    <dbReference type="NCBI Taxonomy" id="591202"/>
    <lineage>
        <taxon>Bacteria</taxon>
        <taxon>Pseudomonadati</taxon>
        <taxon>Bacteroidota</taxon>
        <taxon>Cytophagia</taxon>
        <taxon>Cytophagales</taxon>
        <taxon>Flectobacillaceae</taxon>
        <taxon>Arcicella</taxon>
    </lineage>
</organism>
<sequence length="198" mass="22804">MRNFLFLCLLLSMGSAFSQTNRQVLSRQNVNNAVYRFAYRTAQKKCPTCEEPKYGYDLTTDTLVALMIERVQNNLVLTPDRKIMVKTSTPIELYKEFSSELETATNYTWKGKTIYTQKIYLTWASPSIQLVSGVDYLYYYQMVDVNFDANGNEERNVIPIGPPVYLNPTTHTLTAYRPALTTGHYGQRAEITINYTKQ</sequence>
<dbReference type="EMBL" id="QGGO01000008">
    <property type="protein sequence ID" value="PWK27159.1"/>
    <property type="molecule type" value="Genomic_DNA"/>
</dbReference>
<evidence type="ECO:0000313" key="3">
    <source>
        <dbReference type="Proteomes" id="UP000245489"/>
    </source>
</evidence>
<protein>
    <submittedName>
        <fullName evidence="2">Uncharacterized protein</fullName>
    </submittedName>
</protein>
<proteinExistence type="predicted"/>
<gene>
    <name evidence="2" type="ORF">LV89_01974</name>
</gene>
<dbReference type="RefSeq" id="WP_146199124.1">
    <property type="nucleotide sequence ID" value="NZ_QGGO01000008.1"/>
</dbReference>
<accession>A0A316EEP9</accession>